<name>A0A6M4IGZ9_9BACT</name>
<dbReference type="InterPro" id="IPR051533">
    <property type="entry name" value="WaaL-like"/>
</dbReference>
<dbReference type="GO" id="GO:0016874">
    <property type="term" value="F:ligase activity"/>
    <property type="evidence" value="ECO:0007669"/>
    <property type="project" value="UniProtKB-KW"/>
</dbReference>
<evidence type="ECO:0000256" key="4">
    <source>
        <dbReference type="ARBA" id="ARBA00023136"/>
    </source>
</evidence>
<evidence type="ECO:0000259" key="6">
    <source>
        <dbReference type="Pfam" id="PF04932"/>
    </source>
</evidence>
<dbReference type="RefSeq" id="WP_171223549.1">
    <property type="nucleotide sequence ID" value="NZ_CP053085.1"/>
</dbReference>
<feature type="transmembrane region" description="Helical" evidence="5">
    <location>
        <begin position="20"/>
        <end position="42"/>
    </location>
</feature>
<dbReference type="KEGG" id="ggr:HKW67_00635"/>
<feature type="transmembrane region" description="Helical" evidence="5">
    <location>
        <begin position="110"/>
        <end position="126"/>
    </location>
</feature>
<keyword evidence="4 5" id="KW-0472">Membrane</keyword>
<keyword evidence="3 5" id="KW-1133">Transmembrane helix</keyword>
<dbReference type="Proteomes" id="UP000500938">
    <property type="component" value="Chromosome"/>
</dbReference>
<dbReference type="EMBL" id="CP053085">
    <property type="protein sequence ID" value="QJR34123.1"/>
    <property type="molecule type" value="Genomic_DNA"/>
</dbReference>
<evidence type="ECO:0000256" key="1">
    <source>
        <dbReference type="ARBA" id="ARBA00004141"/>
    </source>
</evidence>
<feature type="transmembrane region" description="Helical" evidence="5">
    <location>
        <begin position="327"/>
        <end position="349"/>
    </location>
</feature>
<dbReference type="GO" id="GO:0016020">
    <property type="term" value="C:membrane"/>
    <property type="evidence" value="ECO:0007669"/>
    <property type="project" value="UniProtKB-SubCell"/>
</dbReference>
<feature type="transmembrane region" description="Helical" evidence="5">
    <location>
        <begin position="237"/>
        <end position="255"/>
    </location>
</feature>
<evidence type="ECO:0000313" key="8">
    <source>
        <dbReference type="Proteomes" id="UP000500938"/>
    </source>
</evidence>
<feature type="transmembrane region" description="Helical" evidence="5">
    <location>
        <begin position="80"/>
        <end position="98"/>
    </location>
</feature>
<evidence type="ECO:0000256" key="5">
    <source>
        <dbReference type="SAM" id="Phobius"/>
    </source>
</evidence>
<dbReference type="PANTHER" id="PTHR37422">
    <property type="entry name" value="TEICHURONIC ACID BIOSYNTHESIS PROTEIN TUAE"/>
    <property type="match status" value="1"/>
</dbReference>
<feature type="transmembrane region" description="Helical" evidence="5">
    <location>
        <begin position="167"/>
        <end position="190"/>
    </location>
</feature>
<gene>
    <name evidence="7" type="ORF">HKW67_00635</name>
</gene>
<feature type="transmembrane region" description="Helical" evidence="5">
    <location>
        <begin position="48"/>
        <end position="68"/>
    </location>
</feature>
<dbReference type="Pfam" id="PF04932">
    <property type="entry name" value="Wzy_C"/>
    <property type="match status" value="1"/>
</dbReference>
<sequence>MTAVMIPTIVIDRTSKLARVARHVGALVAVAFLFSGFSTWAFNTGALPLPPLAFMLVVLACAGAALLLEPARVGGARVKIWSAASACFAMLAFLWSSGSEVALQEAQTRTLSAMLLVGFSLLMADASTRTLTRRAIAVCTLLTVAINVWEITHPMTFSMALGRSASFYVNPNIAGAALVSGMLLAFPVVPARLREAFVLLVGAGVFLTLSRGALLCFGIVVAVLLASRMLRVKRLSLLSGGSTLLVASVMGAMMASGELSYLSGGAERFVKQRLGIGSREEFSADVSASSRSQLAMHALDMFGDRPLTGYGTGATVEWNEPESTHNIYVRHLAEYGVLGALLMPALLLLAWPRHRQRASRVYHGAAQAFVTFVALWGLFSHNVADDTFVLIGLALITALPDQHDPESVP</sequence>
<feature type="domain" description="O-antigen ligase-related" evidence="6">
    <location>
        <begin position="197"/>
        <end position="342"/>
    </location>
</feature>
<proteinExistence type="predicted"/>
<evidence type="ECO:0000313" key="7">
    <source>
        <dbReference type="EMBL" id="QJR34123.1"/>
    </source>
</evidence>
<evidence type="ECO:0000256" key="3">
    <source>
        <dbReference type="ARBA" id="ARBA00022989"/>
    </source>
</evidence>
<organism evidence="7 8">
    <name type="scientific">Gemmatimonas groenlandica</name>
    <dbReference type="NCBI Taxonomy" id="2732249"/>
    <lineage>
        <taxon>Bacteria</taxon>
        <taxon>Pseudomonadati</taxon>
        <taxon>Gemmatimonadota</taxon>
        <taxon>Gemmatimonadia</taxon>
        <taxon>Gemmatimonadales</taxon>
        <taxon>Gemmatimonadaceae</taxon>
        <taxon>Gemmatimonas</taxon>
    </lineage>
</organism>
<reference evidence="7 8" key="1">
    <citation type="submission" date="2020-05" db="EMBL/GenBank/DDBJ databases">
        <title>Complete genome sequence of Gemmatimonas greenlandica TET16.</title>
        <authorList>
            <person name="Zeng Y."/>
        </authorList>
    </citation>
    <scope>NUCLEOTIDE SEQUENCE [LARGE SCALE GENOMIC DNA]</scope>
    <source>
        <strain evidence="7 8">TET16</strain>
    </source>
</reference>
<keyword evidence="2 5" id="KW-0812">Transmembrane</keyword>
<keyword evidence="8" id="KW-1185">Reference proteome</keyword>
<feature type="transmembrane region" description="Helical" evidence="5">
    <location>
        <begin position="361"/>
        <end position="379"/>
    </location>
</feature>
<feature type="transmembrane region" description="Helical" evidence="5">
    <location>
        <begin position="196"/>
        <end position="225"/>
    </location>
</feature>
<dbReference type="PANTHER" id="PTHR37422:SF13">
    <property type="entry name" value="LIPOPOLYSACCHARIDE BIOSYNTHESIS PROTEIN PA4999-RELATED"/>
    <property type="match status" value="1"/>
</dbReference>
<protein>
    <submittedName>
        <fullName evidence="7">O-antigen ligase family protein</fullName>
    </submittedName>
</protein>
<dbReference type="InterPro" id="IPR007016">
    <property type="entry name" value="O-antigen_ligase-rel_domated"/>
</dbReference>
<keyword evidence="7" id="KW-0436">Ligase</keyword>
<evidence type="ECO:0000256" key="2">
    <source>
        <dbReference type="ARBA" id="ARBA00022692"/>
    </source>
</evidence>
<comment type="subcellular location">
    <subcellularLocation>
        <location evidence="1">Membrane</location>
        <topology evidence="1">Multi-pass membrane protein</topology>
    </subcellularLocation>
</comment>
<dbReference type="AlphaFoldDB" id="A0A6M4IGZ9"/>
<accession>A0A6M4IGZ9</accession>